<gene>
    <name evidence="2" type="ORF">SPRG_12447</name>
</gene>
<sequence>MTILAHTASTLFILRAQDVTSTLQRLGEPTKTCWHLRAAVANLADDVSDTASLCASLWFPPASAVAHDVVAFAPGDKIVRIGDRLNSMYIFLDGIATASKMHTKRVLSPMDLPLTTAVSAVAPMRDITSNFKTTSKTLMAPRHEKRSKSVLPTIMKLSKRIPRLRMNAIVPEEPIVISVPLTKKEVHATDGPNRRVSASSLSTSLHTCWTFKAGDVYGGEIVFATPATSLYNVVAETPLRALRITKAAYMAACSMLVRPVPSVVQPQYIMAKAHWVRANVKVAEGIMGQGTAKKPRFWHLVEQAVSQRIKLIIKHLANMTIFQSMSDETMSNIVASAKYDTFEKGQWIYAHGDAPKRYYVVVSGKVSLFSSLPSLEHVALKRAGPGHGFGEFEILTNQMTRNLSAMAHDTTQLISFTAQTFTELWEAATLTAMRREVSFFQTLGWASRLDLDRIGHLYHAMTEVVYTKSAVIFPVHAKLNHVFILKQGLCTLQAVVDVDSTPSHATITAKDAPPITIHVDLAQVATGHTIWAINTNYPYGLVAAVADTAVVSIGYEMLRGIVPKWVHSDLNRDIAQQSSHHSHQLQLLRRRALGVLNLRCKLSAVDQPRQERIYYVPQLQAHSYTLSQQDDSRRVNLTMTDMVAAQPVELQSLFREDQRSSASDTRTVDASLGLHLTNDRQPHALGSFYVGRGTPVIPPVRVTTPPALHDAKVDRQVAPAPRWRRPASPPLIQPLLTTALSTQRYDVGAPLRLFRLDPIPIERQDRSNQVEPSPLASVSVIGPGFHTLVYQPGTPPSTREGLDVTSCGANASPEVEVELPPTMVSPTIPQSVKEDRALEAGARNPSCVKPSKVVRGKLRFSRHTPWLVALFEDDVLRCFIDEHDIARPRLAQGVWVLSELSYVVEFPCDAASPDEFVLVQNDEATRFFAPSLAEKLRWLQVLRSSVERLVQDGTGMKISHNRVVPKAKAARPGHISAKQVVEPALPNVEYVVAFPPVES</sequence>
<dbReference type="VEuPathDB" id="FungiDB:SPRG_12447"/>
<accession>A0A067BX65</accession>
<dbReference type="EMBL" id="KK583288">
    <property type="protein sequence ID" value="KDO21440.1"/>
    <property type="molecule type" value="Genomic_DNA"/>
</dbReference>
<evidence type="ECO:0000313" key="2">
    <source>
        <dbReference type="EMBL" id="KDO21440.1"/>
    </source>
</evidence>
<organism evidence="2 3">
    <name type="scientific">Saprolegnia parasitica (strain CBS 223.65)</name>
    <dbReference type="NCBI Taxonomy" id="695850"/>
    <lineage>
        <taxon>Eukaryota</taxon>
        <taxon>Sar</taxon>
        <taxon>Stramenopiles</taxon>
        <taxon>Oomycota</taxon>
        <taxon>Saprolegniomycetes</taxon>
        <taxon>Saprolegniales</taxon>
        <taxon>Saprolegniaceae</taxon>
        <taxon>Saprolegnia</taxon>
    </lineage>
</organism>
<dbReference type="Proteomes" id="UP000030745">
    <property type="component" value="Unassembled WGS sequence"/>
</dbReference>
<dbReference type="InterPro" id="IPR014710">
    <property type="entry name" value="RmlC-like_jellyroll"/>
</dbReference>
<feature type="domain" description="Cyclic nucleotide-binding" evidence="1">
    <location>
        <begin position="72"/>
        <end position="94"/>
    </location>
</feature>
<name>A0A067BX65_SAPPC</name>
<protein>
    <recommendedName>
        <fullName evidence="1">Cyclic nucleotide-binding domain-containing protein</fullName>
    </recommendedName>
</protein>
<evidence type="ECO:0000259" key="1">
    <source>
        <dbReference type="PROSITE" id="PS50042"/>
    </source>
</evidence>
<dbReference type="AlphaFoldDB" id="A0A067BX65"/>
<dbReference type="SMART" id="SM00100">
    <property type="entry name" value="cNMP"/>
    <property type="match status" value="1"/>
</dbReference>
<dbReference type="KEGG" id="spar:SPRG_12447"/>
<dbReference type="PANTHER" id="PTHR23011:SF28">
    <property type="entry name" value="CYCLIC NUCLEOTIDE-BINDING DOMAIN CONTAINING PROTEIN"/>
    <property type="match status" value="1"/>
</dbReference>
<dbReference type="GeneID" id="24134404"/>
<dbReference type="InterPro" id="IPR018490">
    <property type="entry name" value="cNMP-bd_dom_sf"/>
</dbReference>
<dbReference type="STRING" id="695850.A0A067BX65"/>
<dbReference type="PROSITE" id="PS50042">
    <property type="entry name" value="CNMP_BINDING_3"/>
    <property type="match status" value="2"/>
</dbReference>
<reference evidence="2 3" key="1">
    <citation type="journal article" date="2013" name="PLoS Genet.">
        <title>Distinctive expansion of potential virulence genes in the genome of the oomycete fish pathogen Saprolegnia parasitica.</title>
        <authorList>
            <person name="Jiang R.H."/>
            <person name="de Bruijn I."/>
            <person name="Haas B.J."/>
            <person name="Belmonte R."/>
            <person name="Lobach L."/>
            <person name="Christie J."/>
            <person name="van den Ackerveken G."/>
            <person name="Bottin A."/>
            <person name="Bulone V."/>
            <person name="Diaz-Moreno S.M."/>
            <person name="Dumas B."/>
            <person name="Fan L."/>
            <person name="Gaulin E."/>
            <person name="Govers F."/>
            <person name="Grenville-Briggs L.J."/>
            <person name="Horner N.R."/>
            <person name="Levin J.Z."/>
            <person name="Mammella M."/>
            <person name="Meijer H.J."/>
            <person name="Morris P."/>
            <person name="Nusbaum C."/>
            <person name="Oome S."/>
            <person name="Phillips A.J."/>
            <person name="van Rooyen D."/>
            <person name="Rzeszutek E."/>
            <person name="Saraiva M."/>
            <person name="Secombes C.J."/>
            <person name="Seidl M.F."/>
            <person name="Snel B."/>
            <person name="Stassen J.H."/>
            <person name="Sykes S."/>
            <person name="Tripathy S."/>
            <person name="van den Berg H."/>
            <person name="Vega-Arreguin J.C."/>
            <person name="Wawra S."/>
            <person name="Young S.K."/>
            <person name="Zeng Q."/>
            <person name="Dieguez-Uribeondo J."/>
            <person name="Russ C."/>
            <person name="Tyler B.M."/>
            <person name="van West P."/>
        </authorList>
    </citation>
    <scope>NUCLEOTIDE SEQUENCE [LARGE SCALE GENOMIC DNA]</scope>
    <source>
        <strain evidence="2 3">CBS 223.65</strain>
    </source>
</reference>
<dbReference type="CDD" id="cd00038">
    <property type="entry name" value="CAP_ED"/>
    <property type="match status" value="1"/>
</dbReference>
<dbReference type="PANTHER" id="PTHR23011">
    <property type="entry name" value="CYCLIC NUCLEOTIDE-BINDING DOMAIN CONTAINING PROTEIN"/>
    <property type="match status" value="1"/>
</dbReference>
<dbReference type="Pfam" id="PF00027">
    <property type="entry name" value="cNMP_binding"/>
    <property type="match status" value="1"/>
</dbReference>
<dbReference type="SUPFAM" id="SSF50729">
    <property type="entry name" value="PH domain-like"/>
    <property type="match status" value="1"/>
</dbReference>
<dbReference type="InterPro" id="IPR000595">
    <property type="entry name" value="cNMP-bd_dom"/>
</dbReference>
<keyword evidence="3" id="KW-1185">Reference proteome</keyword>
<evidence type="ECO:0000313" key="3">
    <source>
        <dbReference type="Proteomes" id="UP000030745"/>
    </source>
</evidence>
<proteinExistence type="predicted"/>
<dbReference type="SUPFAM" id="SSF51206">
    <property type="entry name" value="cAMP-binding domain-like"/>
    <property type="match status" value="2"/>
</dbReference>
<dbReference type="Gene3D" id="2.60.120.10">
    <property type="entry name" value="Jelly Rolls"/>
    <property type="match status" value="2"/>
</dbReference>
<dbReference type="RefSeq" id="XP_012207886.1">
    <property type="nucleotide sequence ID" value="XM_012352496.1"/>
</dbReference>
<dbReference type="OrthoDB" id="75276at2759"/>
<feature type="domain" description="Cyclic nucleotide-binding" evidence="1">
    <location>
        <begin position="321"/>
        <end position="442"/>
    </location>
</feature>